<evidence type="ECO:0000256" key="2">
    <source>
        <dbReference type="SAM" id="MobiDB-lite"/>
    </source>
</evidence>
<feature type="compositionally biased region" description="Polar residues" evidence="2">
    <location>
        <begin position="451"/>
        <end position="468"/>
    </location>
</feature>
<dbReference type="AlphaFoldDB" id="A0A9P4WXF4"/>
<protein>
    <recommendedName>
        <fullName evidence="7">Fe2OG dioxygenase domain-containing protein</fullName>
    </recommendedName>
</protein>
<accession>A0A9P4WXF4</accession>
<feature type="compositionally biased region" description="Polar residues" evidence="2">
    <location>
        <begin position="496"/>
        <end position="518"/>
    </location>
</feature>
<comment type="similarity">
    <text evidence="1">Belongs to the isochorismatase family.</text>
</comment>
<feature type="region of interest" description="Disordered" evidence="2">
    <location>
        <begin position="487"/>
        <end position="518"/>
    </location>
</feature>
<evidence type="ECO:0008006" key="7">
    <source>
        <dbReference type="Google" id="ProtNLM"/>
    </source>
</evidence>
<dbReference type="InterPro" id="IPR036380">
    <property type="entry name" value="Isochorismatase-like_sf"/>
</dbReference>
<dbReference type="OrthoDB" id="445341at2759"/>
<dbReference type="GO" id="GO:0006307">
    <property type="term" value="P:DNA alkylation repair"/>
    <property type="evidence" value="ECO:0007669"/>
    <property type="project" value="InterPro"/>
</dbReference>
<comment type="caution">
    <text evidence="5">The sequence shown here is derived from an EMBL/GenBank/DDBJ whole genome shotgun (WGS) entry which is preliminary data.</text>
</comment>
<reference evidence="5" key="1">
    <citation type="submission" date="2019-04" db="EMBL/GenBank/DDBJ databases">
        <title>Sequencing of skin fungus with MAO and IRED activity.</title>
        <authorList>
            <person name="Marsaioli A.J."/>
            <person name="Bonatto J.M.C."/>
            <person name="Reis Junior O."/>
        </authorList>
    </citation>
    <scope>NUCLEOTIDE SEQUENCE</scope>
    <source>
        <strain evidence="5">28M1</strain>
    </source>
</reference>
<dbReference type="InterPro" id="IPR010987">
    <property type="entry name" value="Glutathione-S-Trfase_C-like"/>
</dbReference>
<dbReference type="Proteomes" id="UP000758155">
    <property type="component" value="Unassembled WGS sequence"/>
</dbReference>
<evidence type="ECO:0000256" key="1">
    <source>
        <dbReference type="ARBA" id="ARBA00006336"/>
    </source>
</evidence>
<feature type="region of interest" description="Disordered" evidence="2">
    <location>
        <begin position="321"/>
        <end position="470"/>
    </location>
</feature>
<keyword evidence="6" id="KW-1185">Reference proteome</keyword>
<feature type="compositionally biased region" description="Polar residues" evidence="2">
    <location>
        <begin position="115"/>
        <end position="125"/>
    </location>
</feature>
<organism evidence="5 6">
    <name type="scientific">Didymella heteroderae</name>
    <dbReference type="NCBI Taxonomy" id="1769908"/>
    <lineage>
        <taxon>Eukaryota</taxon>
        <taxon>Fungi</taxon>
        <taxon>Dikarya</taxon>
        <taxon>Ascomycota</taxon>
        <taxon>Pezizomycotina</taxon>
        <taxon>Dothideomycetes</taxon>
        <taxon>Pleosporomycetidae</taxon>
        <taxon>Pleosporales</taxon>
        <taxon>Pleosporineae</taxon>
        <taxon>Didymellaceae</taxon>
        <taxon>Didymella</taxon>
    </lineage>
</organism>
<feature type="compositionally biased region" description="Polar residues" evidence="2">
    <location>
        <begin position="323"/>
        <end position="353"/>
    </location>
</feature>
<dbReference type="SUPFAM" id="SSF52499">
    <property type="entry name" value="Isochorismatase-like hydrolases"/>
    <property type="match status" value="1"/>
</dbReference>
<dbReference type="InterPro" id="IPR005123">
    <property type="entry name" value="Oxoglu/Fe-dep_dioxygenase_dom"/>
</dbReference>
<dbReference type="CDD" id="cd00431">
    <property type="entry name" value="cysteine_hydrolases"/>
    <property type="match status" value="1"/>
</dbReference>
<feature type="domain" description="GST C-terminal" evidence="3">
    <location>
        <begin position="937"/>
        <end position="1062"/>
    </location>
</feature>
<dbReference type="EMBL" id="SWKV01000009">
    <property type="protein sequence ID" value="KAF3044305.1"/>
    <property type="molecule type" value="Genomic_DNA"/>
</dbReference>
<feature type="compositionally biased region" description="Basic residues" evidence="2">
    <location>
        <begin position="404"/>
        <end position="413"/>
    </location>
</feature>
<evidence type="ECO:0000313" key="5">
    <source>
        <dbReference type="EMBL" id="KAF3044305.1"/>
    </source>
</evidence>
<dbReference type="InterPro" id="IPR037151">
    <property type="entry name" value="AlkB-like_sf"/>
</dbReference>
<dbReference type="CDD" id="cd00299">
    <property type="entry name" value="GST_C_family"/>
    <property type="match status" value="1"/>
</dbReference>
<evidence type="ECO:0000259" key="3">
    <source>
        <dbReference type="PROSITE" id="PS50405"/>
    </source>
</evidence>
<dbReference type="InterPro" id="IPR027450">
    <property type="entry name" value="AlkB-like"/>
</dbReference>
<sequence length="1062" mass="116758">MASFAEILAKKPKVQTRQALMVLGLQNEFISPTGHLPVDTTSGFLDRIHSLIPKFRELNGSIIWVQALYEADRLTSTSNTREGEGDALVIAGLVDGEEAGSQAGSQAGDDESIRDQPTSAPQPQSRSERHKQRVLNLFKSRSSRRKALPVEEAKVIIEEDEELFLLKRVKKGAACMPDSEGAGFTKSIKDLIETPRDALIRTTNYSAFLGTNLLLTLRARLITEIYVCGCLSNVNVLATVIDGARHGIKINVIQDALGFRREARHELAMKRMEDFFDAYMVTTADVLAKEHFTVVEPVKEEAKPEAKDSKRAKDELEALVGNLTLNEKSTTPAKLSNNKSSTTANGQTASLRTSAPKDREALTAQDANSDEDFAAKIVRPRRTNGSEQPATNTGESNLVESKPRMRKKKKKKKPTDGPLIETHAPSGDLKQVSSNDAAEQAGAVDQEIDQSRSAVQGEGSKNNVNDTLKTNDDAVQVLTVANVPEAIESSKHGSVDSPSKQAPQHESTTPKAQPSLPSLAQASPTVSVLENAANVEKSPPSGSHVNTMSKPSKLKSLANLPVLGPGDHIAEGDSRIVHDIIPPDYCHPSDPSKPLANTIFQQLYGEVRWQKMLHQQGEVPRLVCCQGEFGDDGSKPVYRHPADQTLPLLHFSPKVQYIRRQAEKLVGHPLNHVLIQLYRSGNDYISEHSDKTLDIAKGSSIVNVSFGAQRTMRLRTKRDSGAKTSSDDEQPQRSTQRVAMPHNSMFVLGLGSNEKWLHGIMPDKRLPGERSALETAYGGARISLTFRHIATFLDAKETVVWGQGATSKDARGAADVVNGDPVEASRIVRAFGAENHSNDFNWEEWYGDGFDVLHLHGPPEQTPLLFASTDALKTKQIQLALWEAKINHTLLAAPDLDQGSGSTQSAMYRDNDTHFTEVEGIAAILHYIDRYHSFCSDKPVTARAYALLETLAQGLRPSSDNSEIEATLEESNESAQITKTGFKATLHDLSEQLKDHGGPFMAGKRFSIADCVVWPMLDEFVEKWADWEESDWPELAEYYRATWKKKACIKKLEGELPAEKRA</sequence>
<gene>
    <name evidence="5" type="ORF">E8E12_006811</name>
</gene>
<dbReference type="InterPro" id="IPR032854">
    <property type="entry name" value="ALKBH3"/>
</dbReference>
<dbReference type="Pfam" id="PF13532">
    <property type="entry name" value="2OG-FeII_Oxy_2"/>
    <property type="match status" value="1"/>
</dbReference>
<feature type="domain" description="Fe2OG dioxygenase" evidence="4">
    <location>
        <begin position="669"/>
        <end position="790"/>
    </location>
</feature>
<feature type="region of interest" description="Disordered" evidence="2">
    <location>
        <begin position="99"/>
        <end position="132"/>
    </location>
</feature>
<dbReference type="Pfam" id="PF13410">
    <property type="entry name" value="GST_C_2"/>
    <property type="match status" value="1"/>
</dbReference>
<dbReference type="Pfam" id="PF00857">
    <property type="entry name" value="Isochorismatase"/>
    <property type="match status" value="1"/>
</dbReference>
<feature type="region of interest" description="Disordered" evidence="2">
    <location>
        <begin position="714"/>
        <end position="738"/>
    </location>
</feature>
<name>A0A9P4WXF4_9PLEO</name>
<evidence type="ECO:0000259" key="4">
    <source>
        <dbReference type="PROSITE" id="PS51471"/>
    </source>
</evidence>
<dbReference type="PANTHER" id="PTHR31212:SF5">
    <property type="entry name" value="ISOCHORISMATASE FAMILY PROTEIN FAMILY (AFU_ORTHOLOGUE AFUA_3G14500)"/>
    <property type="match status" value="1"/>
</dbReference>
<dbReference type="PROSITE" id="PS51471">
    <property type="entry name" value="FE2OG_OXY"/>
    <property type="match status" value="1"/>
</dbReference>
<dbReference type="PANTHER" id="PTHR31212">
    <property type="entry name" value="ALPHA-KETOGLUTARATE-DEPENDENT DIOXYGENASE ALKB HOMOLOG 3"/>
    <property type="match status" value="1"/>
</dbReference>
<evidence type="ECO:0000313" key="6">
    <source>
        <dbReference type="Proteomes" id="UP000758155"/>
    </source>
</evidence>
<dbReference type="PROSITE" id="PS50405">
    <property type="entry name" value="GST_CTER"/>
    <property type="match status" value="1"/>
</dbReference>
<dbReference type="Gene3D" id="3.40.30.10">
    <property type="entry name" value="Glutaredoxin"/>
    <property type="match status" value="1"/>
</dbReference>
<dbReference type="Gene3D" id="3.40.50.850">
    <property type="entry name" value="Isochorismatase-like"/>
    <property type="match status" value="1"/>
</dbReference>
<proteinExistence type="inferred from homology"/>
<dbReference type="Gene3D" id="2.60.120.590">
    <property type="entry name" value="Alpha-ketoglutarate-dependent dioxygenase AlkB-like"/>
    <property type="match status" value="1"/>
</dbReference>
<dbReference type="SUPFAM" id="SSF47616">
    <property type="entry name" value="GST C-terminal domain-like"/>
    <property type="match status" value="1"/>
</dbReference>
<dbReference type="InterPro" id="IPR000868">
    <property type="entry name" value="Isochorismatase-like_dom"/>
</dbReference>
<dbReference type="GO" id="GO:0051213">
    <property type="term" value="F:dioxygenase activity"/>
    <property type="evidence" value="ECO:0007669"/>
    <property type="project" value="InterPro"/>
</dbReference>
<dbReference type="Gene3D" id="1.20.1050.10">
    <property type="match status" value="1"/>
</dbReference>
<feature type="compositionally biased region" description="Polar residues" evidence="2">
    <location>
        <begin position="383"/>
        <end position="399"/>
    </location>
</feature>
<dbReference type="InterPro" id="IPR036282">
    <property type="entry name" value="Glutathione-S-Trfase_C_sf"/>
</dbReference>
<dbReference type="SUPFAM" id="SSF51197">
    <property type="entry name" value="Clavaminate synthase-like"/>
    <property type="match status" value="1"/>
</dbReference>